<dbReference type="AlphaFoldDB" id="A0A448XKE4"/>
<comment type="caution">
    <text evidence="2">The sequence shown here is derived from an EMBL/GenBank/DDBJ whole genome shotgun (WGS) entry which is preliminary data.</text>
</comment>
<accession>A0A448XKE4</accession>
<protein>
    <submittedName>
        <fullName evidence="2">Uncharacterized protein</fullName>
    </submittedName>
</protein>
<evidence type="ECO:0000313" key="3">
    <source>
        <dbReference type="Proteomes" id="UP000784294"/>
    </source>
</evidence>
<sequence>LRLYRERPQGGISSQWSVAVGPTADQWEAFINSLSCQPTAGSGRPGLCDEEEADLQCFLRHDLFDLVSQSLGELYTTNPELDSSHLRAKETLEVNSSLGGWARINKMRRCRRRRRKQSLNSGMAANSTGPSAATGEALSPTARLRDGNGASGPSASTGEALSPTVRLRDGNGASGTAGLSATCVLDNKDQMIRSGLVGMSKPSTVPSRRPAEGSNNSCLQTPALSGVQLATVPFCSSFECGSSTYTDQNVKASSAAAPFFLQQQQQQKQRLSHLQSPADSSPMSAGTPVNENTKSASSADTPLYAASTPMLVRDTSLGSGALGKLTF</sequence>
<dbReference type="EMBL" id="CAAALY010258860">
    <property type="protein sequence ID" value="VEL38740.1"/>
    <property type="molecule type" value="Genomic_DNA"/>
</dbReference>
<reference evidence="2" key="1">
    <citation type="submission" date="2018-11" db="EMBL/GenBank/DDBJ databases">
        <authorList>
            <consortium name="Pathogen Informatics"/>
        </authorList>
    </citation>
    <scope>NUCLEOTIDE SEQUENCE</scope>
</reference>
<organism evidence="2 3">
    <name type="scientific">Protopolystoma xenopodis</name>
    <dbReference type="NCBI Taxonomy" id="117903"/>
    <lineage>
        <taxon>Eukaryota</taxon>
        <taxon>Metazoa</taxon>
        <taxon>Spiralia</taxon>
        <taxon>Lophotrochozoa</taxon>
        <taxon>Platyhelminthes</taxon>
        <taxon>Monogenea</taxon>
        <taxon>Polyopisthocotylea</taxon>
        <taxon>Polystomatidea</taxon>
        <taxon>Polystomatidae</taxon>
        <taxon>Protopolystoma</taxon>
    </lineage>
</organism>
<evidence type="ECO:0000256" key="1">
    <source>
        <dbReference type="SAM" id="MobiDB-lite"/>
    </source>
</evidence>
<evidence type="ECO:0000313" key="2">
    <source>
        <dbReference type="EMBL" id="VEL38740.1"/>
    </source>
</evidence>
<gene>
    <name evidence="2" type="ORF">PXEA_LOCUS32180</name>
</gene>
<feature type="region of interest" description="Disordered" evidence="1">
    <location>
        <begin position="264"/>
        <end position="300"/>
    </location>
</feature>
<feature type="compositionally biased region" description="Polar residues" evidence="1">
    <location>
        <begin position="272"/>
        <end position="300"/>
    </location>
</feature>
<keyword evidence="3" id="KW-1185">Reference proteome</keyword>
<proteinExistence type="predicted"/>
<feature type="region of interest" description="Disordered" evidence="1">
    <location>
        <begin position="112"/>
        <end position="173"/>
    </location>
</feature>
<dbReference type="OrthoDB" id="7668649at2759"/>
<feature type="non-terminal residue" evidence="2">
    <location>
        <position position="1"/>
    </location>
</feature>
<feature type="compositionally biased region" description="Polar residues" evidence="1">
    <location>
        <begin position="118"/>
        <end position="131"/>
    </location>
</feature>
<name>A0A448XKE4_9PLAT</name>
<feature type="region of interest" description="Disordered" evidence="1">
    <location>
        <begin position="197"/>
        <end position="216"/>
    </location>
</feature>
<dbReference type="Proteomes" id="UP000784294">
    <property type="component" value="Unassembled WGS sequence"/>
</dbReference>